<feature type="binding site" evidence="8">
    <location>
        <position position="300"/>
    </location>
    <ligand>
        <name>Fe cation</name>
        <dbReference type="ChEBI" id="CHEBI:24875"/>
    </ligand>
</feature>
<dbReference type="AlphaFoldDB" id="A0AAJ1MNW3"/>
<dbReference type="GO" id="GO:0061711">
    <property type="term" value="F:tRNA N(6)-L-threonylcarbamoyladenine synthase activity"/>
    <property type="evidence" value="ECO:0007669"/>
    <property type="project" value="UniProtKB-EC"/>
</dbReference>
<evidence type="ECO:0000313" key="10">
    <source>
        <dbReference type="EMBL" id="MDC7226909.1"/>
    </source>
</evidence>
<keyword evidence="2 8" id="KW-0808">Transferase</keyword>
<dbReference type="HAMAP" id="MF_01445">
    <property type="entry name" value="TsaD"/>
    <property type="match status" value="1"/>
</dbReference>
<feature type="binding site" evidence="8">
    <location>
        <position position="179"/>
    </location>
    <ligand>
        <name>substrate</name>
    </ligand>
</feature>
<reference evidence="10 11" key="1">
    <citation type="submission" date="2022-12" db="EMBL/GenBank/DDBJ databases">
        <title>Metagenome assembled genome from gulf of manar.</title>
        <authorList>
            <person name="Kohli P."/>
            <person name="Pk S."/>
            <person name="Venkata Ramana C."/>
            <person name="Sasikala C."/>
        </authorList>
    </citation>
    <scope>NUCLEOTIDE SEQUENCE [LARGE SCALE GENOMIC DNA]</scope>
    <source>
        <strain evidence="10">JB008</strain>
    </source>
</reference>
<comment type="similarity">
    <text evidence="8">Belongs to the KAE1 / TsaD family.</text>
</comment>
<feature type="domain" description="Gcp-like" evidence="9">
    <location>
        <begin position="23"/>
        <end position="306"/>
    </location>
</feature>
<evidence type="ECO:0000256" key="7">
    <source>
        <dbReference type="ARBA" id="ARBA00048117"/>
    </source>
</evidence>
<evidence type="ECO:0000256" key="2">
    <source>
        <dbReference type="ARBA" id="ARBA00022679"/>
    </source>
</evidence>
<keyword evidence="5 8" id="KW-0408">Iron</keyword>
<dbReference type="InterPro" id="IPR043129">
    <property type="entry name" value="ATPase_NBD"/>
</dbReference>
<comment type="subcellular location">
    <subcellularLocation>
        <location evidence="8">Cytoplasm</location>
    </subcellularLocation>
</comment>
<dbReference type="PANTHER" id="PTHR11735:SF6">
    <property type="entry name" value="TRNA N6-ADENOSINE THREONYLCARBAMOYLTRANSFERASE, MITOCHONDRIAL"/>
    <property type="match status" value="1"/>
</dbReference>
<feature type="binding site" evidence="8">
    <location>
        <position position="111"/>
    </location>
    <ligand>
        <name>Fe cation</name>
        <dbReference type="ChEBI" id="CHEBI:24875"/>
    </ligand>
</feature>
<evidence type="ECO:0000256" key="6">
    <source>
        <dbReference type="ARBA" id="ARBA00023315"/>
    </source>
</evidence>
<protein>
    <recommendedName>
        <fullName evidence="8">tRNA N6-adenosine threonylcarbamoyltransferase</fullName>
        <ecNumber evidence="8">2.3.1.234</ecNumber>
    </recommendedName>
    <alternativeName>
        <fullName evidence="8">N6-L-threonylcarbamoyladenine synthase</fullName>
        <shortName evidence="8">t(6)A synthase</shortName>
    </alternativeName>
    <alternativeName>
        <fullName evidence="8">t(6)A37 threonylcarbamoyladenosine biosynthesis protein TsaD</fullName>
    </alternativeName>
    <alternativeName>
        <fullName evidence="8">tRNA threonylcarbamoyladenosine biosynthesis protein TsaD</fullName>
    </alternativeName>
</protein>
<dbReference type="NCBIfam" id="TIGR03723">
    <property type="entry name" value="T6A_TsaD_YgjD"/>
    <property type="match status" value="1"/>
</dbReference>
<dbReference type="PRINTS" id="PR00789">
    <property type="entry name" value="OSIALOPTASE"/>
</dbReference>
<dbReference type="EMBL" id="JAQQAL010000019">
    <property type="protein sequence ID" value="MDC7226909.1"/>
    <property type="molecule type" value="Genomic_DNA"/>
</dbReference>
<feature type="binding site" evidence="8">
    <location>
        <begin position="133"/>
        <end position="137"/>
    </location>
    <ligand>
        <name>substrate</name>
    </ligand>
</feature>
<evidence type="ECO:0000256" key="1">
    <source>
        <dbReference type="ARBA" id="ARBA00022490"/>
    </source>
</evidence>
<dbReference type="InterPro" id="IPR017861">
    <property type="entry name" value="KAE1/TsaD"/>
</dbReference>
<evidence type="ECO:0000313" key="11">
    <source>
        <dbReference type="Proteomes" id="UP001221217"/>
    </source>
</evidence>
<organism evidence="10 11">
    <name type="scientific">Candidatus Thalassospirochaeta sargassi</name>
    <dbReference type="NCBI Taxonomy" id="3119039"/>
    <lineage>
        <taxon>Bacteria</taxon>
        <taxon>Pseudomonadati</taxon>
        <taxon>Spirochaetota</taxon>
        <taxon>Spirochaetia</taxon>
        <taxon>Spirochaetales</taxon>
        <taxon>Spirochaetaceae</taxon>
        <taxon>Candidatus Thalassospirochaeta</taxon>
    </lineage>
</organism>
<proteinExistence type="inferred from homology"/>
<comment type="function">
    <text evidence="8">Required for the formation of a threonylcarbamoyl group on adenosine at position 37 (t(6)A37) in tRNAs that read codons beginning with adenine. Is involved in the transfer of the threonylcarbamoyl moiety of threonylcarbamoyl-AMP (TC-AMP) to the N6 group of A37, together with TsaE and TsaB. TsaD likely plays a direct catalytic role in this reaction.</text>
</comment>
<dbReference type="EC" id="2.3.1.234" evidence="8"/>
<comment type="caution">
    <text evidence="10">The sequence shown here is derived from an EMBL/GenBank/DDBJ whole genome shotgun (WGS) entry which is preliminary data.</text>
</comment>
<comment type="cofactor">
    <cofactor evidence="8">
        <name>Fe(2+)</name>
        <dbReference type="ChEBI" id="CHEBI:29033"/>
    </cofactor>
    <text evidence="8">Binds 1 Fe(2+) ion per subunit.</text>
</comment>
<keyword evidence="6 8" id="KW-0012">Acyltransferase</keyword>
<comment type="catalytic activity">
    <reaction evidence="7 8">
        <text>L-threonylcarbamoyladenylate + adenosine(37) in tRNA = N(6)-L-threonylcarbamoyladenosine(37) in tRNA + AMP + H(+)</text>
        <dbReference type="Rhea" id="RHEA:37059"/>
        <dbReference type="Rhea" id="RHEA-COMP:10162"/>
        <dbReference type="Rhea" id="RHEA-COMP:10163"/>
        <dbReference type="ChEBI" id="CHEBI:15378"/>
        <dbReference type="ChEBI" id="CHEBI:73682"/>
        <dbReference type="ChEBI" id="CHEBI:74411"/>
        <dbReference type="ChEBI" id="CHEBI:74418"/>
        <dbReference type="ChEBI" id="CHEBI:456215"/>
        <dbReference type="EC" id="2.3.1.234"/>
    </reaction>
</comment>
<dbReference type="CDD" id="cd24133">
    <property type="entry name" value="ASKHA_NBD_TsaD_bac"/>
    <property type="match status" value="1"/>
</dbReference>
<evidence type="ECO:0000259" key="9">
    <source>
        <dbReference type="Pfam" id="PF00814"/>
    </source>
</evidence>
<dbReference type="NCBIfam" id="TIGR00329">
    <property type="entry name" value="gcp_kae1"/>
    <property type="match status" value="1"/>
</dbReference>
<dbReference type="GO" id="GO:0005737">
    <property type="term" value="C:cytoplasm"/>
    <property type="evidence" value="ECO:0007669"/>
    <property type="project" value="UniProtKB-SubCell"/>
</dbReference>
<evidence type="ECO:0000256" key="5">
    <source>
        <dbReference type="ARBA" id="ARBA00023004"/>
    </source>
</evidence>
<sequence length="337" mass="36633">MLVLGIESSCDECSAAVVEDGRKILSNNIATQIEIHKEYDGVVPEIASRTHTEWVKGVVESALTEAGTDLAKIDGISVTNRPGLIGSLMVGLSYAKGLSLASGIPFIGIDHILAHLYSARLEHDIEYPFIGLIVSGGHTIISVVRDFDHIEVMGTTIDDACGEAYDKVAKHYGFGYPGGLIIDQMAQKGDDRAFSFPDPSLHKGEHRYDVSYSGLKTAVINQIDQFHNEGYEKSEHNIAASFQKAAITMLMKRLFKASSDTGISRVVAGGGVAANSYLRSMLRDKNNLEVYFPSMELCTDNAAMVAGLGYHYLKRGDRSGFDLSAGSRVEGFRKKYP</sequence>
<feature type="binding site" evidence="8">
    <location>
        <position position="166"/>
    </location>
    <ligand>
        <name>substrate</name>
    </ligand>
</feature>
<feature type="binding site" evidence="8">
    <location>
        <position position="275"/>
    </location>
    <ligand>
        <name>substrate</name>
    </ligand>
</feature>
<dbReference type="GO" id="GO:0005506">
    <property type="term" value="F:iron ion binding"/>
    <property type="evidence" value="ECO:0007669"/>
    <property type="project" value="UniProtKB-UniRule"/>
</dbReference>
<dbReference type="InterPro" id="IPR022450">
    <property type="entry name" value="TsaD"/>
</dbReference>
<evidence type="ECO:0000256" key="4">
    <source>
        <dbReference type="ARBA" id="ARBA00022723"/>
    </source>
</evidence>
<keyword evidence="3 8" id="KW-0819">tRNA processing</keyword>
<dbReference type="Pfam" id="PF00814">
    <property type="entry name" value="TsaD"/>
    <property type="match status" value="1"/>
</dbReference>
<name>A0AAJ1MNW3_9SPIO</name>
<evidence type="ECO:0000256" key="8">
    <source>
        <dbReference type="HAMAP-Rule" id="MF_01445"/>
    </source>
</evidence>
<keyword evidence="1 8" id="KW-0963">Cytoplasm</keyword>
<gene>
    <name evidence="8 10" type="primary">tsaD</name>
    <name evidence="10" type="ORF">PQJ61_09115</name>
</gene>
<dbReference type="PANTHER" id="PTHR11735">
    <property type="entry name" value="TRNA N6-ADENOSINE THREONYLCARBAMOYLTRANSFERASE"/>
    <property type="match status" value="1"/>
</dbReference>
<dbReference type="SUPFAM" id="SSF53067">
    <property type="entry name" value="Actin-like ATPase domain"/>
    <property type="match status" value="1"/>
</dbReference>
<feature type="binding site" evidence="8">
    <location>
        <position position="115"/>
    </location>
    <ligand>
        <name>Fe cation</name>
        <dbReference type="ChEBI" id="CHEBI:24875"/>
    </ligand>
</feature>
<evidence type="ECO:0000256" key="3">
    <source>
        <dbReference type="ARBA" id="ARBA00022694"/>
    </source>
</evidence>
<accession>A0AAJ1MNW3</accession>
<dbReference type="InterPro" id="IPR000905">
    <property type="entry name" value="Gcp-like_dom"/>
</dbReference>
<dbReference type="FunFam" id="3.30.420.40:FF:000040">
    <property type="entry name" value="tRNA N6-adenosine threonylcarbamoyltransferase"/>
    <property type="match status" value="1"/>
</dbReference>
<feature type="binding site" evidence="8">
    <location>
        <position position="183"/>
    </location>
    <ligand>
        <name>substrate</name>
    </ligand>
</feature>
<dbReference type="Gene3D" id="3.30.420.40">
    <property type="match status" value="2"/>
</dbReference>
<dbReference type="Proteomes" id="UP001221217">
    <property type="component" value="Unassembled WGS sequence"/>
</dbReference>
<keyword evidence="4 8" id="KW-0479">Metal-binding</keyword>
<dbReference type="GO" id="GO:0002949">
    <property type="term" value="P:tRNA threonylcarbamoyladenosine modification"/>
    <property type="evidence" value="ECO:0007669"/>
    <property type="project" value="UniProtKB-UniRule"/>
</dbReference>